<feature type="signal peptide" evidence="3">
    <location>
        <begin position="1"/>
        <end position="39"/>
    </location>
</feature>
<name>G8XEP8_STREN</name>
<dbReference type="CDD" id="cd04084">
    <property type="entry name" value="CBM6_xylanase-like"/>
    <property type="match status" value="1"/>
</dbReference>
<dbReference type="GO" id="GO:0005975">
    <property type="term" value="P:carbohydrate metabolic process"/>
    <property type="evidence" value="ECO:0007669"/>
    <property type="project" value="InterPro"/>
</dbReference>
<dbReference type="Pfam" id="PF26113">
    <property type="entry name" value="GH16_XgeA"/>
    <property type="match status" value="1"/>
</dbReference>
<dbReference type="InterPro" id="IPR050546">
    <property type="entry name" value="Glycosyl_Hydrlase_16"/>
</dbReference>
<dbReference type="CDD" id="cd02182">
    <property type="entry name" value="GH16_Strep_laminarinase_like"/>
    <property type="match status" value="1"/>
</dbReference>
<dbReference type="Proteomes" id="UP000007842">
    <property type="component" value="Plasmid pSCATT"/>
</dbReference>
<gene>
    <name evidence="6" type="ordered locus">SCATT_p11280</name>
</gene>
<comment type="similarity">
    <text evidence="1">Belongs to the glycosyl hydrolase 16 family.</text>
</comment>
<dbReference type="Gene3D" id="2.60.120.260">
    <property type="entry name" value="Galactose-binding domain-like"/>
    <property type="match status" value="1"/>
</dbReference>
<proteinExistence type="inferred from homology"/>
<dbReference type="Gene3D" id="2.60.120.200">
    <property type="match status" value="1"/>
</dbReference>
<dbReference type="SMART" id="SM00606">
    <property type="entry name" value="CBD_IV"/>
    <property type="match status" value="1"/>
</dbReference>
<evidence type="ECO:0000313" key="7">
    <source>
        <dbReference type="Proteomes" id="UP000007842"/>
    </source>
</evidence>
<evidence type="ECO:0000259" key="5">
    <source>
        <dbReference type="PROSITE" id="PS51762"/>
    </source>
</evidence>
<evidence type="ECO:0000256" key="3">
    <source>
        <dbReference type="SAM" id="SignalP"/>
    </source>
</evidence>
<dbReference type="PROSITE" id="PS51762">
    <property type="entry name" value="GH16_2"/>
    <property type="match status" value="1"/>
</dbReference>
<feature type="chain" id="PRO_5038652586" evidence="3">
    <location>
        <begin position="40"/>
        <end position="462"/>
    </location>
</feature>
<dbReference type="PROSITE" id="PS51318">
    <property type="entry name" value="TAT"/>
    <property type="match status" value="1"/>
</dbReference>
<keyword evidence="7" id="KW-1185">Reference proteome</keyword>
<evidence type="ECO:0000256" key="2">
    <source>
        <dbReference type="ARBA" id="ARBA00022729"/>
    </source>
</evidence>
<reference evidence="7" key="1">
    <citation type="submission" date="2011-12" db="EMBL/GenBank/DDBJ databases">
        <title>Complete genome sequence of Streptomyces cattleya strain DSM 46488.</title>
        <authorList>
            <person name="Ou H.-Y."/>
            <person name="Li P."/>
            <person name="Zhao C."/>
            <person name="O'Hagan D."/>
            <person name="Deng Z."/>
        </authorList>
    </citation>
    <scope>NUCLEOTIDE SEQUENCE [LARGE SCALE GENOMIC DNA]</scope>
    <source>
        <strain evidence="7">ATCC 35852 / DSM 46488 / JCM 4925 / NBRC 14057 / NRRL 8057</strain>
        <plasmid evidence="7">Plasmid pSCATT</plasmid>
    </source>
</reference>
<dbReference type="SUPFAM" id="SSF49899">
    <property type="entry name" value="Concanavalin A-like lectins/glucanases"/>
    <property type="match status" value="1"/>
</dbReference>
<dbReference type="InterPro" id="IPR013320">
    <property type="entry name" value="ConA-like_dom_sf"/>
</dbReference>
<dbReference type="SUPFAM" id="SSF49785">
    <property type="entry name" value="Galactose-binding domain-like"/>
    <property type="match status" value="1"/>
</dbReference>
<keyword evidence="2 3" id="KW-0732">Signal</keyword>
<dbReference type="InterPro" id="IPR000757">
    <property type="entry name" value="Beta-glucanase-like"/>
</dbReference>
<dbReference type="HOGENOM" id="CLU_042406_0_0_11"/>
<sequence>MPPATTPFPPPRTVRRRVRRGAVLGALAAAAALVGSCFAAPGAARASVPPPPSGWTQVWSDDFDGPAGTPPSGANWKYDLGTGFGTGEIETMTNSTANVALDGNGDLRITALRDAGGNWTSGRIESLRDDFQPPAGGKLRIESRIQMPGLTGAAAAGYWPAFWTLGQPLRTGGTWPSVGEFDILEDVNGQNLAYGTLHCGVDPGGPCNESSGLGGRTACPGSPCPGNWHTYALEWDRSVSPEQLRWYVDGQQYWSVNSSQVDATTWANATNHGVFVIYDLAMGGGFPNGVAGTTTPTGATQSGGSMLIDYVSVLSSGGGFTPPPSGQSAYGTIQAESYSAQSGTQTENCSDSGGGQDVGWIANGDWLEYNGLDFGSSGATQFRARVASGAAAGVSGLVQVRLDSPTATPVGDFAVANTGGWQSWTTVPANISRVTGVHDVYLTFASGQPADFVNVNWFTFGS</sequence>
<dbReference type="EMBL" id="CP003229">
    <property type="protein sequence ID" value="AEW99321.1"/>
    <property type="molecule type" value="Genomic_DNA"/>
</dbReference>
<dbReference type="GO" id="GO:0004553">
    <property type="term" value="F:hydrolase activity, hydrolyzing O-glycosyl compounds"/>
    <property type="evidence" value="ECO:0007669"/>
    <property type="project" value="InterPro"/>
</dbReference>
<dbReference type="PANTHER" id="PTHR10963">
    <property type="entry name" value="GLYCOSYL HYDROLASE-RELATED"/>
    <property type="match status" value="1"/>
</dbReference>
<dbReference type="PATRIC" id="fig|1003195.29.peg.6923"/>
<organism evidence="6 7">
    <name type="scientific">Streptantibioticus cattleyicolor (strain ATCC 35852 / DSM 46488 / JCM 4925 / NBRC 14057 / NRRL 8057)</name>
    <name type="common">Streptomyces cattleya</name>
    <dbReference type="NCBI Taxonomy" id="1003195"/>
    <lineage>
        <taxon>Bacteria</taxon>
        <taxon>Bacillati</taxon>
        <taxon>Actinomycetota</taxon>
        <taxon>Actinomycetes</taxon>
        <taxon>Kitasatosporales</taxon>
        <taxon>Streptomycetaceae</taxon>
        <taxon>Streptantibioticus</taxon>
    </lineage>
</organism>
<accession>G8XEP8</accession>
<dbReference type="PANTHER" id="PTHR10963:SF55">
    <property type="entry name" value="GLYCOSIDE HYDROLASE FAMILY 16 PROTEIN"/>
    <property type="match status" value="1"/>
</dbReference>
<feature type="domain" description="GH16" evidence="5">
    <location>
        <begin position="44"/>
        <end position="319"/>
    </location>
</feature>
<dbReference type="InterPro" id="IPR008979">
    <property type="entry name" value="Galactose-bd-like_sf"/>
</dbReference>
<dbReference type="OrthoDB" id="9809583at2"/>
<evidence type="ECO:0000313" key="6">
    <source>
        <dbReference type="EMBL" id="AEW99321.1"/>
    </source>
</evidence>
<dbReference type="GO" id="GO:0030246">
    <property type="term" value="F:carbohydrate binding"/>
    <property type="evidence" value="ECO:0007669"/>
    <property type="project" value="InterPro"/>
</dbReference>
<dbReference type="Pfam" id="PF03422">
    <property type="entry name" value="CBM_6"/>
    <property type="match status" value="1"/>
</dbReference>
<dbReference type="AlphaFoldDB" id="G8XEP8"/>
<dbReference type="InterPro" id="IPR006311">
    <property type="entry name" value="TAT_signal"/>
</dbReference>
<dbReference type="InterPro" id="IPR005084">
    <property type="entry name" value="CBM6"/>
</dbReference>
<feature type="domain" description="CBM6" evidence="4">
    <location>
        <begin position="331"/>
        <end position="461"/>
    </location>
</feature>
<dbReference type="RefSeq" id="WP_014626989.1">
    <property type="nucleotide sequence ID" value="NC_016113.1"/>
</dbReference>
<protein>
    <submittedName>
        <fullName evidence="6">Secreted glucosidase</fullName>
    </submittedName>
</protein>
<keyword evidence="6" id="KW-0614">Plasmid</keyword>
<dbReference type="InterPro" id="IPR006584">
    <property type="entry name" value="Cellulose-bd_IV"/>
</dbReference>
<evidence type="ECO:0000256" key="1">
    <source>
        <dbReference type="ARBA" id="ARBA00006865"/>
    </source>
</evidence>
<dbReference type="PROSITE" id="PS51175">
    <property type="entry name" value="CBM6"/>
    <property type="match status" value="1"/>
</dbReference>
<geneLocation type="plasmid" evidence="6 7">
    <name>pSCATT</name>
</geneLocation>
<dbReference type="KEGG" id="scy:SCATT_p11280"/>
<evidence type="ECO:0000259" key="4">
    <source>
        <dbReference type="PROSITE" id="PS51175"/>
    </source>
</evidence>